<organism evidence="1 2">
    <name type="scientific">Volvox reticuliferus</name>
    <dbReference type="NCBI Taxonomy" id="1737510"/>
    <lineage>
        <taxon>Eukaryota</taxon>
        <taxon>Viridiplantae</taxon>
        <taxon>Chlorophyta</taxon>
        <taxon>core chlorophytes</taxon>
        <taxon>Chlorophyceae</taxon>
        <taxon>CS clade</taxon>
        <taxon>Chlamydomonadales</taxon>
        <taxon>Volvocaceae</taxon>
        <taxon>Volvox</taxon>
    </lineage>
</organism>
<dbReference type="EMBL" id="BNCQ01000022">
    <property type="protein sequence ID" value="GIM06702.1"/>
    <property type="molecule type" value="Genomic_DNA"/>
</dbReference>
<comment type="caution">
    <text evidence="1">The sequence shown here is derived from an EMBL/GenBank/DDBJ whole genome shotgun (WGS) entry which is preliminary data.</text>
</comment>
<proteinExistence type="predicted"/>
<dbReference type="Proteomes" id="UP000722791">
    <property type="component" value="Unassembled WGS sequence"/>
</dbReference>
<reference evidence="1" key="1">
    <citation type="journal article" date="2021" name="Proc. Natl. Acad. Sci. U.S.A.">
        <title>Three genomes in the algal genus Volvox reveal the fate of a haploid sex-determining region after a transition to homothallism.</title>
        <authorList>
            <person name="Yamamoto K."/>
            <person name="Hamaji T."/>
            <person name="Kawai-Toyooka H."/>
            <person name="Matsuzaki R."/>
            <person name="Takahashi F."/>
            <person name="Nishimura Y."/>
            <person name="Kawachi M."/>
            <person name="Noguchi H."/>
            <person name="Minakuchi Y."/>
            <person name="Umen J.G."/>
            <person name="Toyoda A."/>
            <person name="Nozaki H."/>
        </authorList>
    </citation>
    <scope>NUCLEOTIDE SEQUENCE</scope>
    <source>
        <strain evidence="1">NIES-3785</strain>
    </source>
</reference>
<sequence length="162" mass="18679">MTVLSISELTAAGLESLIKSVAHMGINQNWLAVVSNTYRTLHHNISWIRELMSARINCRIEFSSRGRDGLVALHQCYFAMAERAIQDDVLREYDDEFACAHQKVYLKYLAEKEHKNRSGGSTGAFQFSGTRQHRGRSRWWFCWSWIPTQSCHCCGRELYLGC</sequence>
<accession>A0A8J4LRV8</accession>
<evidence type="ECO:0000313" key="2">
    <source>
        <dbReference type="Proteomes" id="UP000722791"/>
    </source>
</evidence>
<protein>
    <submittedName>
        <fullName evidence="1">Uncharacterized protein</fullName>
    </submittedName>
</protein>
<evidence type="ECO:0000313" key="1">
    <source>
        <dbReference type="EMBL" id="GIM06702.1"/>
    </source>
</evidence>
<dbReference type="AlphaFoldDB" id="A0A8J4LRV8"/>
<name>A0A8J4LRV8_9CHLO</name>
<gene>
    <name evidence="1" type="ORF">Vretimale_10942</name>
</gene>